<evidence type="ECO:0000256" key="2">
    <source>
        <dbReference type="SAM" id="MobiDB-lite"/>
    </source>
</evidence>
<dbReference type="GO" id="GO:0000785">
    <property type="term" value="C:chromatin"/>
    <property type="evidence" value="ECO:0007669"/>
    <property type="project" value="TreeGrafter"/>
</dbReference>
<reference evidence="3 4" key="1">
    <citation type="journal article" date="2012" name="Genome Biol.">
        <title>Sequencing three crocodilian genomes to illuminate the evolution of archosaurs and amniotes.</title>
        <authorList>
            <person name="St John J.A."/>
            <person name="Braun E.L."/>
            <person name="Isberg S.R."/>
            <person name="Miles L.G."/>
            <person name="Chong A.Y."/>
            <person name="Gongora J."/>
            <person name="Dalzell P."/>
            <person name="Moran C."/>
            <person name="Bed'hom B."/>
            <person name="Abzhanov A."/>
            <person name="Burgess S.C."/>
            <person name="Cooksey A.M."/>
            <person name="Castoe T.A."/>
            <person name="Crawford N.G."/>
            <person name="Densmore L.D."/>
            <person name="Drew J.C."/>
            <person name="Edwards S.V."/>
            <person name="Faircloth B.C."/>
            <person name="Fujita M.K."/>
            <person name="Greenwold M.J."/>
            <person name="Hoffmann F.G."/>
            <person name="Howard J.M."/>
            <person name="Iguchi T."/>
            <person name="Janes D.E."/>
            <person name="Khan S.Y."/>
            <person name="Kohno S."/>
            <person name="de Koning A.J."/>
            <person name="Lance S.L."/>
            <person name="McCarthy F.M."/>
            <person name="McCormack J.E."/>
            <person name="Merchant M.E."/>
            <person name="Peterson D.G."/>
            <person name="Pollock D.D."/>
            <person name="Pourmand N."/>
            <person name="Raney B.J."/>
            <person name="Roessler K.A."/>
            <person name="Sanford J.R."/>
            <person name="Sawyer R.H."/>
            <person name="Schmidt C.J."/>
            <person name="Triplett E.W."/>
            <person name="Tuberville T.D."/>
            <person name="Venegas-Anaya M."/>
            <person name="Howard J.T."/>
            <person name="Jarvis E.D."/>
            <person name="Guillette L.J.Jr."/>
            <person name="Glenn T.C."/>
            <person name="Green R.E."/>
            <person name="Ray D.A."/>
        </authorList>
    </citation>
    <scope>NUCLEOTIDE SEQUENCE [LARGE SCALE GENOMIC DNA]</scope>
    <source>
        <strain evidence="3">KSC_2009_1</strain>
    </source>
</reference>
<dbReference type="Proteomes" id="UP000050525">
    <property type="component" value="Unassembled WGS sequence"/>
</dbReference>
<proteinExistence type="inferred from homology"/>
<feature type="compositionally biased region" description="Basic and acidic residues" evidence="2">
    <location>
        <begin position="154"/>
        <end position="176"/>
    </location>
</feature>
<dbReference type="GO" id="GO:0045815">
    <property type="term" value="P:transcription initiation-coupled chromatin remodeling"/>
    <property type="evidence" value="ECO:0007669"/>
    <property type="project" value="TreeGrafter"/>
</dbReference>
<evidence type="ECO:0000256" key="1">
    <source>
        <dbReference type="ARBA" id="ARBA00005277"/>
    </source>
</evidence>
<comment type="similarity">
    <text evidence="1">Belongs to the FAM47 family.</text>
</comment>
<dbReference type="PANTHER" id="PTHR46449">
    <property type="entry name" value="ZGC:158260"/>
    <property type="match status" value="1"/>
</dbReference>
<feature type="region of interest" description="Disordered" evidence="2">
    <location>
        <begin position="154"/>
        <end position="192"/>
    </location>
</feature>
<evidence type="ECO:0000313" key="4">
    <source>
        <dbReference type="Proteomes" id="UP000050525"/>
    </source>
</evidence>
<keyword evidence="4" id="KW-1185">Reference proteome</keyword>
<dbReference type="EMBL" id="AKHW03005659">
    <property type="protein sequence ID" value="KYO25898.1"/>
    <property type="molecule type" value="Genomic_DNA"/>
</dbReference>
<dbReference type="AlphaFoldDB" id="A0A151MMY2"/>
<comment type="caution">
    <text evidence="3">The sequence shown here is derived from an EMBL/GenBank/DDBJ whole genome shotgun (WGS) entry which is preliminary data.</text>
</comment>
<dbReference type="PANTHER" id="PTHR46449:SF5">
    <property type="entry name" value="FAMILY WITH SEQUENCE SIMILARITY 47 MEMBER E"/>
    <property type="match status" value="1"/>
</dbReference>
<accession>A0A151MMY2</accession>
<name>A0A151MMY2_ALLMI</name>
<gene>
    <name evidence="3" type="primary">FAM47E</name>
    <name evidence="3" type="ORF">Y1Q_0012265</name>
</gene>
<protein>
    <submittedName>
        <fullName evidence="3">Protein FAM47E isoform B</fullName>
    </submittedName>
</protein>
<feature type="region of interest" description="Disordered" evidence="2">
    <location>
        <begin position="433"/>
        <end position="480"/>
    </location>
</feature>
<feature type="compositionally biased region" description="Low complexity" evidence="2">
    <location>
        <begin position="461"/>
        <end position="476"/>
    </location>
</feature>
<dbReference type="InterPro" id="IPR032743">
    <property type="entry name" value="FAM47"/>
</dbReference>
<organism evidence="3 4">
    <name type="scientific">Alligator mississippiensis</name>
    <name type="common">American alligator</name>
    <dbReference type="NCBI Taxonomy" id="8496"/>
    <lineage>
        <taxon>Eukaryota</taxon>
        <taxon>Metazoa</taxon>
        <taxon>Chordata</taxon>
        <taxon>Craniata</taxon>
        <taxon>Vertebrata</taxon>
        <taxon>Euteleostomi</taxon>
        <taxon>Archelosauria</taxon>
        <taxon>Archosauria</taxon>
        <taxon>Crocodylia</taxon>
        <taxon>Alligatoridae</taxon>
        <taxon>Alligatorinae</taxon>
        <taxon>Alligator</taxon>
    </lineage>
</organism>
<evidence type="ECO:0000313" key="3">
    <source>
        <dbReference type="EMBL" id="KYO25898.1"/>
    </source>
</evidence>
<sequence>MGSAPWYKEKLPSKCFREYNNKLKFSDSLNSQHWRFLKSGLDDFRNGFPPPSDNIIIRGTKGPFPVILHKDTPQASSMAQQKARKPFNKHPCKLNLLQKYRRDYVAQAEHCSSQYPLVLYPHLKGSVSPKIFQEVVAVLDSKMCLSFEPGYRDHGQESHGLQKEKSPLKDGQRKETIPAPKSSAPSKESKDKNPYIWFSKKKTTAREKAARLQYVPPLEENVKQVTKEFCDWASSLGGDKHSIEEDTLTSLFDTGYETHPMISVPIQMVEINNVPPELKRCLGVSSSRTAVKSPLKVPVCKGLLGTREKWRGRQLEIGGATCMCTHIAMQSSGQPYSPSSCIQDSYQPKFEKIKYGAWYLNPKTWKKLKANEPLMDPKATIDNFQQLRKQFCEKEAEVMQLHGTHAFKEFLERKGYRKPEVRHGPEAKQCDRQTLKAPKSVTSKGKWRDERKKMKTKKWQTMKGGRSQARKAAAGAGKKDKEQGLFLPYICK</sequence>
<dbReference type="Pfam" id="PF14642">
    <property type="entry name" value="FAM47"/>
    <property type="match status" value="1"/>
</dbReference>